<dbReference type="OrthoDB" id="374272at2"/>
<dbReference type="EMBL" id="FTMS01000012">
    <property type="protein sequence ID" value="SIQ65820.1"/>
    <property type="molecule type" value="Genomic_DNA"/>
</dbReference>
<feature type="compositionally biased region" description="Polar residues" evidence="1">
    <location>
        <begin position="124"/>
        <end position="141"/>
    </location>
</feature>
<dbReference type="AlphaFoldDB" id="A0A1N6UJN6"/>
<evidence type="ECO:0000313" key="4">
    <source>
        <dbReference type="Proteomes" id="UP000186400"/>
    </source>
</evidence>
<proteinExistence type="predicted"/>
<reference evidence="3 4" key="1">
    <citation type="submission" date="2017-01" db="EMBL/GenBank/DDBJ databases">
        <authorList>
            <person name="Mah S.A."/>
            <person name="Swanson W.J."/>
            <person name="Moy G.W."/>
            <person name="Vacquier V.D."/>
        </authorList>
    </citation>
    <scope>NUCLEOTIDE SEQUENCE [LARGE SCALE GENOMIC DNA]</scope>
    <source>
        <strain evidence="3 4">ASpG1</strain>
    </source>
</reference>
<gene>
    <name evidence="3" type="ORF">SAMN05920897_11289</name>
</gene>
<dbReference type="Proteomes" id="UP000186400">
    <property type="component" value="Unassembled WGS sequence"/>
</dbReference>
<feature type="region of interest" description="Disordered" evidence="1">
    <location>
        <begin position="123"/>
        <end position="142"/>
    </location>
</feature>
<protein>
    <recommendedName>
        <fullName evidence="2">Cadherin-like beta-sandwich-like domain-containing protein</fullName>
    </recommendedName>
</protein>
<dbReference type="RefSeq" id="WP_076489177.1">
    <property type="nucleotide sequence ID" value="NZ_FTMS01000012.1"/>
</dbReference>
<dbReference type="InterPro" id="IPR025883">
    <property type="entry name" value="Cadherin-like_domain"/>
</dbReference>
<feature type="domain" description="Cadherin-like beta-sandwich-like" evidence="2">
    <location>
        <begin position="261"/>
        <end position="354"/>
    </location>
</feature>
<evidence type="ECO:0000313" key="3">
    <source>
        <dbReference type="EMBL" id="SIQ65820.1"/>
    </source>
</evidence>
<accession>A0A1N6UJN6</accession>
<evidence type="ECO:0000259" key="2">
    <source>
        <dbReference type="Pfam" id="PF12733"/>
    </source>
</evidence>
<dbReference type="Pfam" id="PF12733">
    <property type="entry name" value="Cadherin-like"/>
    <property type="match status" value="1"/>
</dbReference>
<dbReference type="STRING" id="159291.SAMN05920897_11289"/>
<dbReference type="PROSITE" id="PS51257">
    <property type="entry name" value="PROKAR_LIPOPROTEIN"/>
    <property type="match status" value="1"/>
</dbReference>
<evidence type="ECO:0000256" key="1">
    <source>
        <dbReference type="SAM" id="MobiDB-lite"/>
    </source>
</evidence>
<sequence length="355" mass="38393">MKHPWYLWILAIPGVFLLASCSSPFQESSRPGENPVLTVRLPGQERISPATVMPDFSSLVEEWDLTLTHQTDLTERVATGAPGSGEPVTIDNLYPGLWDLVVKGLSSEGTVIARGEDLGISLSPGASEQRSPSVQFLQSGDPSAGGGFRLTLTVPASTGVDYLEASIEGHFSEAPSLVGIEGEKKQAILEGSDIPAGAWFLKIVFRRGGSDGTVAATLLETINLWDGVISDKWIDPDGTLRDERHLAEGFFLCPRAELEELRLAPGELDQPFSSTVTNYTFTAGVAQEVAFRSRGVSAQQRISFRWNNSDPELIHNDETRKLSFPSGDTTGTLEVTVTAADRQTTLTYTVQAVRS</sequence>
<organism evidence="3 4">
    <name type="scientific">Alkalispirochaeta americana</name>
    <dbReference type="NCBI Taxonomy" id="159291"/>
    <lineage>
        <taxon>Bacteria</taxon>
        <taxon>Pseudomonadati</taxon>
        <taxon>Spirochaetota</taxon>
        <taxon>Spirochaetia</taxon>
        <taxon>Spirochaetales</taxon>
        <taxon>Spirochaetaceae</taxon>
        <taxon>Alkalispirochaeta</taxon>
    </lineage>
</organism>
<keyword evidence="4" id="KW-1185">Reference proteome</keyword>
<name>A0A1N6UJN6_9SPIO</name>